<feature type="transmembrane region" description="Helical" evidence="1">
    <location>
        <begin position="105"/>
        <end position="128"/>
    </location>
</feature>
<gene>
    <name evidence="2" type="ORF">FDP22_13010</name>
</gene>
<dbReference type="OrthoDB" id="7347542at2"/>
<accession>A0A5B8FYB9</accession>
<feature type="transmembrane region" description="Helical" evidence="1">
    <location>
        <begin position="134"/>
        <end position="157"/>
    </location>
</feature>
<sequence>MTEPTRTTGSRPADMPLRSLTTMFVAGALSTAAFDLYGQAISPMLGGANLAPVPLANSVIETVTGAPYTPAANLLHYVAGLVAYPLGWMIIVRPLWQRLAPALHWLLPALAYGVALWVFALFIMAHLIAGLPAFLGFTGITWVALTGHVLFALVTAATDRVRALP</sequence>
<evidence type="ECO:0008006" key="4">
    <source>
        <dbReference type="Google" id="ProtNLM"/>
    </source>
</evidence>
<name>A0A5B8FYB9_9RHOB</name>
<dbReference type="RefSeq" id="WP_138574250.1">
    <property type="nucleotide sequence ID" value="NZ_CP040818.1"/>
</dbReference>
<feature type="transmembrane region" description="Helical" evidence="1">
    <location>
        <begin position="74"/>
        <end position="93"/>
    </location>
</feature>
<dbReference type="KEGG" id="ppru:FDP22_13010"/>
<reference evidence="2 3" key="1">
    <citation type="submission" date="2019-06" db="EMBL/GenBank/DDBJ databases">
        <title>Genome sequence of Rhodobacteraceae bacterium D4M1.</title>
        <authorList>
            <person name="Cao J."/>
        </authorList>
    </citation>
    <scope>NUCLEOTIDE SEQUENCE [LARGE SCALE GENOMIC DNA]</scope>
    <source>
        <strain evidence="2 3">D4M1</strain>
    </source>
</reference>
<dbReference type="Proteomes" id="UP000305888">
    <property type="component" value="Chromosome"/>
</dbReference>
<dbReference type="EMBL" id="CP040818">
    <property type="protein sequence ID" value="QDL92624.1"/>
    <property type="molecule type" value="Genomic_DNA"/>
</dbReference>
<keyword evidence="3" id="KW-1185">Reference proteome</keyword>
<keyword evidence="1" id="KW-0472">Membrane</keyword>
<dbReference type="AlphaFoldDB" id="A0A5B8FYB9"/>
<proteinExistence type="predicted"/>
<keyword evidence="1" id="KW-0812">Transmembrane</keyword>
<feature type="transmembrane region" description="Helical" evidence="1">
    <location>
        <begin position="20"/>
        <end position="40"/>
    </location>
</feature>
<evidence type="ECO:0000313" key="3">
    <source>
        <dbReference type="Proteomes" id="UP000305888"/>
    </source>
</evidence>
<organism evidence="2 3">
    <name type="scientific">Paroceanicella profunda</name>
    <dbReference type="NCBI Taxonomy" id="2579971"/>
    <lineage>
        <taxon>Bacteria</taxon>
        <taxon>Pseudomonadati</taxon>
        <taxon>Pseudomonadota</taxon>
        <taxon>Alphaproteobacteria</taxon>
        <taxon>Rhodobacterales</taxon>
        <taxon>Paracoccaceae</taxon>
        <taxon>Paroceanicella</taxon>
    </lineage>
</organism>
<evidence type="ECO:0000256" key="1">
    <source>
        <dbReference type="SAM" id="Phobius"/>
    </source>
</evidence>
<protein>
    <recommendedName>
        <fullName evidence="4">DUF2938 domain-containing protein</fullName>
    </recommendedName>
</protein>
<evidence type="ECO:0000313" key="2">
    <source>
        <dbReference type="EMBL" id="QDL92624.1"/>
    </source>
</evidence>
<keyword evidence="1" id="KW-1133">Transmembrane helix</keyword>